<dbReference type="EMBL" id="AP019377">
    <property type="protein sequence ID" value="BBH93763.1"/>
    <property type="molecule type" value="Genomic_DNA"/>
</dbReference>
<organism evidence="2">
    <name type="scientific">Thermogemmatispora argillosa</name>
    <dbReference type="NCBI Taxonomy" id="2045280"/>
    <lineage>
        <taxon>Bacteria</taxon>
        <taxon>Bacillati</taxon>
        <taxon>Chloroflexota</taxon>
        <taxon>Ktedonobacteria</taxon>
        <taxon>Thermogemmatisporales</taxon>
        <taxon>Thermogemmatisporaceae</taxon>
        <taxon>Thermogemmatispora</taxon>
    </lineage>
</organism>
<feature type="domain" description="Peptidase M24" evidence="1">
    <location>
        <begin position="152"/>
        <end position="375"/>
    </location>
</feature>
<gene>
    <name evidence="2" type="ORF">KTA_19620</name>
</gene>
<protein>
    <submittedName>
        <fullName evidence="2">Peptidase M24</fullName>
    </submittedName>
</protein>
<dbReference type="InterPro" id="IPR000994">
    <property type="entry name" value="Pept_M24"/>
</dbReference>
<evidence type="ECO:0000259" key="1">
    <source>
        <dbReference type="Pfam" id="PF00557"/>
    </source>
</evidence>
<name>A0A455SZ85_9CHLR</name>
<dbReference type="PANTHER" id="PTHR46112:SF3">
    <property type="entry name" value="AMINOPEPTIDASE YPDF"/>
    <property type="match status" value="1"/>
</dbReference>
<sequence length="393" mass="44917">MNLERIQQALQEEELHGWLFYDFRRSNPIAHRILELPREQMFTRRWFYWIPTQGEPVALVSAVEPHVLRSLPGKQRIFRSWQELHTQLRSLFQPGWRIAMEYSPHNAIPYLSTVDAGTIELVRTCGVEIVSSANLAQHFVARLTPQQIASHREAGRRLIAAKDRLLEELTSDLQAGRSLDEYGVQQRFLALMQAQGLLVEEPPLIAVNSNASNPHYTPTAEQHSPIQRGDLLLIDFWARLPEPEAIYADYTWMAFVGRQEDIPLRHREIFALVCQARDTGLDFIRQRLAAGRPLQAYEVDDVVRAVIVRAGYGDAFVHRSGHSITTAEHGEGAHLDNLETHDERRLLPDTCCSLEPGIYLPDFGVRSEINLLIHEREVEVTGVPMQQEIVPLL</sequence>
<reference evidence="2" key="1">
    <citation type="submission" date="2018-12" db="EMBL/GenBank/DDBJ databases">
        <title>Novel natural products biosynthetic potential of the class Ktedonobacteria.</title>
        <authorList>
            <person name="Zheng Y."/>
            <person name="Saitou A."/>
            <person name="Wang C.M."/>
            <person name="Toyoda A."/>
            <person name="Minakuchi Y."/>
            <person name="Sekiguchi Y."/>
            <person name="Ueda K."/>
            <person name="Takano H."/>
            <person name="Sakai Y."/>
            <person name="Yokota A."/>
            <person name="Yabe S."/>
        </authorList>
    </citation>
    <scope>NUCLEOTIDE SEQUENCE</scope>
    <source>
        <strain evidence="2">A3-2</strain>
    </source>
</reference>
<dbReference type="Gene3D" id="3.90.230.10">
    <property type="entry name" value="Creatinase/methionine aminopeptidase superfamily"/>
    <property type="match status" value="1"/>
</dbReference>
<dbReference type="Pfam" id="PF00557">
    <property type="entry name" value="Peptidase_M24"/>
    <property type="match status" value="1"/>
</dbReference>
<evidence type="ECO:0000313" key="2">
    <source>
        <dbReference type="EMBL" id="BBH93763.1"/>
    </source>
</evidence>
<dbReference type="PANTHER" id="PTHR46112">
    <property type="entry name" value="AMINOPEPTIDASE"/>
    <property type="match status" value="1"/>
</dbReference>
<dbReference type="InterPro" id="IPR036005">
    <property type="entry name" value="Creatinase/aminopeptidase-like"/>
</dbReference>
<accession>A0A455SZ85</accession>
<dbReference type="AlphaFoldDB" id="A0A455SZ85"/>
<proteinExistence type="predicted"/>
<dbReference type="SUPFAM" id="SSF55920">
    <property type="entry name" value="Creatinase/aminopeptidase"/>
    <property type="match status" value="1"/>
</dbReference>
<dbReference type="InterPro" id="IPR050659">
    <property type="entry name" value="Peptidase_M24B"/>
</dbReference>